<evidence type="ECO:0000256" key="1">
    <source>
        <dbReference type="SAM" id="MobiDB-lite"/>
    </source>
</evidence>
<evidence type="ECO:0000313" key="3">
    <source>
        <dbReference type="Proteomes" id="UP000032866"/>
    </source>
</evidence>
<proteinExistence type="predicted"/>
<feature type="region of interest" description="Disordered" evidence="1">
    <location>
        <begin position="95"/>
        <end position="124"/>
    </location>
</feature>
<dbReference type="AlphaFoldDB" id="A0A9W3K498"/>
<accession>A0A9W3K498</accession>
<dbReference type="EMBL" id="CP003775">
    <property type="protein sequence ID" value="AFQ50014.1"/>
    <property type="molecule type" value="Genomic_DNA"/>
</dbReference>
<gene>
    <name evidence="2" type="ORF">GEM_3624</name>
</gene>
<protein>
    <submittedName>
        <fullName evidence="2">Uncharacterized protein</fullName>
    </submittedName>
</protein>
<dbReference type="KEGG" id="bct:GEM_3624"/>
<organism evidence="2 3">
    <name type="scientific">Burkholderia cepacia GG4</name>
    <dbReference type="NCBI Taxonomy" id="1009846"/>
    <lineage>
        <taxon>Bacteria</taxon>
        <taxon>Pseudomonadati</taxon>
        <taxon>Pseudomonadota</taxon>
        <taxon>Betaproteobacteria</taxon>
        <taxon>Burkholderiales</taxon>
        <taxon>Burkholderiaceae</taxon>
        <taxon>Burkholderia</taxon>
        <taxon>Burkholderia cepacia complex</taxon>
    </lineage>
</organism>
<reference evidence="2 3" key="1">
    <citation type="journal article" date="2012" name="J. Bacteriol.">
        <title>Complete Genome Sequence of Burkholderia sp. Strain GG4, a Betaproteobacterium That Reduces 3-Oxo-N-Acylhomoserine Lactones and Produces Different N-Acylhomoserine Lactones.</title>
        <authorList>
            <person name="Hong K.W."/>
            <person name="Koh C.L."/>
            <person name="Sam C.K."/>
            <person name="Yin W.F."/>
            <person name="Chan K.G."/>
        </authorList>
    </citation>
    <scope>NUCLEOTIDE SEQUENCE [LARGE SCALE GENOMIC DNA]</scope>
    <source>
        <strain evidence="2 3">GG4</strain>
    </source>
</reference>
<dbReference type="Proteomes" id="UP000032866">
    <property type="component" value="Chromosome 2"/>
</dbReference>
<feature type="region of interest" description="Disordered" evidence="1">
    <location>
        <begin position="21"/>
        <end position="46"/>
    </location>
</feature>
<sequence length="213" mass="24013">MCALPPANRLLRPVRRPAVPCGSRFESRGSRYRGADAAGIDTPPGVRTAQTRNAIDSSVKIPTGSLVDRQRERTLQHASSTFTFVIQLEDIQCRQPSRSMRGSRWPRAGSDDRDTRQKHFPNRHRPQFSLLKLARAALDLPLKTRCSATFLRISRGWFVPGRQMAHPFIRRQDACMKRKRVQRAAARSDALMAYVFGVAGTLLARDPIPVRGR</sequence>
<name>A0A9W3K498_BURCE</name>
<evidence type="ECO:0000313" key="2">
    <source>
        <dbReference type="EMBL" id="AFQ50014.1"/>
    </source>
</evidence>